<keyword evidence="7 8" id="KW-0472">Membrane</keyword>
<gene>
    <name evidence="9" type="primary">LOC114340519</name>
</gene>
<evidence type="ECO:0000256" key="1">
    <source>
        <dbReference type="ARBA" id="ARBA00004141"/>
    </source>
</evidence>
<dbReference type="GO" id="GO:0005524">
    <property type="term" value="F:ATP binding"/>
    <property type="evidence" value="ECO:0007669"/>
    <property type="project" value="UniProtKB-KW"/>
</dbReference>
<accession>A0A6P7GTC3</accession>
<dbReference type="AlphaFoldDB" id="A0A6P7GTC3"/>
<evidence type="ECO:0000256" key="5">
    <source>
        <dbReference type="ARBA" id="ARBA00022840"/>
    </source>
</evidence>
<dbReference type="PANTHER" id="PTHR24223:SF456">
    <property type="entry name" value="MULTIDRUG RESISTANCE-ASSOCIATED PROTEIN LETHAL(2)03659"/>
    <property type="match status" value="1"/>
</dbReference>
<dbReference type="GO" id="GO:0016020">
    <property type="term" value="C:membrane"/>
    <property type="evidence" value="ECO:0007669"/>
    <property type="project" value="UniProtKB-SubCell"/>
</dbReference>
<evidence type="ECO:0000256" key="3">
    <source>
        <dbReference type="ARBA" id="ARBA00022692"/>
    </source>
</evidence>
<organism evidence="9">
    <name type="scientific">Diabrotica virgifera virgifera</name>
    <name type="common">western corn rootworm</name>
    <dbReference type="NCBI Taxonomy" id="50390"/>
    <lineage>
        <taxon>Eukaryota</taxon>
        <taxon>Metazoa</taxon>
        <taxon>Ecdysozoa</taxon>
        <taxon>Arthropoda</taxon>
        <taxon>Hexapoda</taxon>
        <taxon>Insecta</taxon>
        <taxon>Pterygota</taxon>
        <taxon>Neoptera</taxon>
        <taxon>Endopterygota</taxon>
        <taxon>Coleoptera</taxon>
        <taxon>Polyphaga</taxon>
        <taxon>Cucujiformia</taxon>
        <taxon>Chrysomeloidea</taxon>
        <taxon>Chrysomelidae</taxon>
        <taxon>Galerucinae</taxon>
        <taxon>Diabroticina</taxon>
        <taxon>Diabroticites</taxon>
        <taxon>Diabrotica</taxon>
    </lineage>
</organism>
<reference evidence="9" key="1">
    <citation type="submission" date="2025-08" db="UniProtKB">
        <authorList>
            <consortium name="RefSeq"/>
        </authorList>
    </citation>
    <scope>IDENTIFICATION</scope>
    <source>
        <tissue evidence="9">Whole insect</tissue>
    </source>
</reference>
<dbReference type="InterPro" id="IPR050173">
    <property type="entry name" value="ABC_transporter_C-like"/>
</dbReference>
<dbReference type="InParanoid" id="A0A6P7GTC3"/>
<evidence type="ECO:0000256" key="7">
    <source>
        <dbReference type="ARBA" id="ARBA00023136"/>
    </source>
</evidence>
<evidence type="ECO:0000256" key="4">
    <source>
        <dbReference type="ARBA" id="ARBA00022741"/>
    </source>
</evidence>
<feature type="transmembrane region" description="Helical" evidence="8">
    <location>
        <begin position="7"/>
        <end position="28"/>
    </location>
</feature>
<dbReference type="InterPro" id="IPR036640">
    <property type="entry name" value="ABC1_TM_sf"/>
</dbReference>
<comment type="similarity">
    <text evidence="2">Belongs to the ABC transporter superfamily. ABCC family. Conjugate transporter (TC 3.A.1.208) subfamily.</text>
</comment>
<evidence type="ECO:0000256" key="6">
    <source>
        <dbReference type="ARBA" id="ARBA00022989"/>
    </source>
</evidence>
<dbReference type="PANTHER" id="PTHR24223">
    <property type="entry name" value="ATP-BINDING CASSETTE SUB-FAMILY C"/>
    <property type="match status" value="1"/>
</dbReference>
<feature type="transmembrane region" description="Helical" evidence="8">
    <location>
        <begin position="48"/>
        <end position="70"/>
    </location>
</feature>
<evidence type="ECO:0000313" key="9">
    <source>
        <dbReference type="RefSeq" id="XP_028147070.1"/>
    </source>
</evidence>
<comment type="subcellular location">
    <subcellularLocation>
        <location evidence="1">Membrane</location>
        <topology evidence="1">Multi-pass membrane protein</topology>
    </subcellularLocation>
</comment>
<protein>
    <submittedName>
        <fullName evidence="9">Multidrug resistance-associated protein 4-like</fullName>
    </submittedName>
</protein>
<evidence type="ECO:0000256" key="8">
    <source>
        <dbReference type="SAM" id="Phobius"/>
    </source>
</evidence>
<proteinExistence type="inferred from homology"/>
<dbReference type="GO" id="GO:0042626">
    <property type="term" value="F:ATPase-coupled transmembrane transporter activity"/>
    <property type="evidence" value="ECO:0007669"/>
    <property type="project" value="TreeGrafter"/>
</dbReference>
<sequence length="107" mass="12396">MTFWLEYAWLGIYAITTDLVLRLIEPLILENLLDYFKPESQVSKNYALMYAGILVAMNILGVLIANQYYLEVLHSGMRIRASCCTVIYRKPESPKEDENDIDLDEDD</sequence>
<name>A0A6P7GTC3_DIAVI</name>
<dbReference type="RefSeq" id="XP_028147070.1">
    <property type="nucleotide sequence ID" value="XM_028291269.1"/>
</dbReference>
<keyword evidence="3 8" id="KW-0812">Transmembrane</keyword>
<dbReference type="SUPFAM" id="SSF90123">
    <property type="entry name" value="ABC transporter transmembrane region"/>
    <property type="match status" value="1"/>
</dbReference>
<evidence type="ECO:0000256" key="2">
    <source>
        <dbReference type="ARBA" id="ARBA00009726"/>
    </source>
</evidence>
<keyword evidence="4" id="KW-0547">Nucleotide-binding</keyword>
<keyword evidence="6 8" id="KW-1133">Transmembrane helix</keyword>
<keyword evidence="5" id="KW-0067">ATP-binding</keyword>